<feature type="compositionally biased region" description="Basic residues" evidence="1">
    <location>
        <begin position="1"/>
        <end position="11"/>
    </location>
</feature>
<feature type="region of interest" description="Disordered" evidence="1">
    <location>
        <begin position="1"/>
        <end position="90"/>
    </location>
</feature>
<dbReference type="EMBL" id="JAULUE010002048">
    <property type="protein sequence ID" value="KAK5909581.1"/>
    <property type="molecule type" value="Genomic_DNA"/>
</dbReference>
<dbReference type="Proteomes" id="UP001335648">
    <property type="component" value="Unassembled WGS sequence"/>
</dbReference>
<evidence type="ECO:0000256" key="1">
    <source>
        <dbReference type="SAM" id="MobiDB-lite"/>
    </source>
</evidence>
<sequence length="90" mass="10015">MPRRTPGKIRLQRSQAVPGASRESSRERRDASREPSQERRDASRERAANRAANRAGDGGMRAGRRAANRAGDGGRRPKNGFQETEKIVFI</sequence>
<organism evidence="2 3">
    <name type="scientific">Champsocephalus esox</name>
    <name type="common">pike icefish</name>
    <dbReference type="NCBI Taxonomy" id="159716"/>
    <lineage>
        <taxon>Eukaryota</taxon>
        <taxon>Metazoa</taxon>
        <taxon>Chordata</taxon>
        <taxon>Craniata</taxon>
        <taxon>Vertebrata</taxon>
        <taxon>Euteleostomi</taxon>
        <taxon>Actinopterygii</taxon>
        <taxon>Neopterygii</taxon>
        <taxon>Teleostei</taxon>
        <taxon>Neoteleostei</taxon>
        <taxon>Acanthomorphata</taxon>
        <taxon>Eupercaria</taxon>
        <taxon>Perciformes</taxon>
        <taxon>Notothenioidei</taxon>
        <taxon>Channichthyidae</taxon>
        <taxon>Champsocephalus</taxon>
    </lineage>
</organism>
<feature type="compositionally biased region" description="Basic and acidic residues" evidence="1">
    <location>
        <begin position="23"/>
        <end position="48"/>
    </location>
</feature>
<name>A0AAN8CSQ2_9TELE</name>
<evidence type="ECO:0000313" key="2">
    <source>
        <dbReference type="EMBL" id="KAK5909581.1"/>
    </source>
</evidence>
<accession>A0AAN8CSQ2</accession>
<evidence type="ECO:0000313" key="3">
    <source>
        <dbReference type="Proteomes" id="UP001335648"/>
    </source>
</evidence>
<keyword evidence="3" id="KW-1185">Reference proteome</keyword>
<dbReference type="AlphaFoldDB" id="A0AAN8CSQ2"/>
<comment type="caution">
    <text evidence="2">The sequence shown here is derived from an EMBL/GenBank/DDBJ whole genome shotgun (WGS) entry which is preliminary data.</text>
</comment>
<protein>
    <submittedName>
        <fullName evidence="2">Uncharacterized protein</fullName>
    </submittedName>
</protein>
<proteinExistence type="predicted"/>
<reference evidence="2 3" key="1">
    <citation type="journal article" date="2023" name="Mol. Biol. Evol.">
        <title>Genomics of Secondarily Temperate Adaptation in the Only Non-Antarctic Icefish.</title>
        <authorList>
            <person name="Rivera-Colon A.G."/>
            <person name="Rayamajhi N."/>
            <person name="Minhas B.F."/>
            <person name="Madrigal G."/>
            <person name="Bilyk K.T."/>
            <person name="Yoon V."/>
            <person name="Hune M."/>
            <person name="Gregory S."/>
            <person name="Cheng C.H.C."/>
            <person name="Catchen J.M."/>
        </authorList>
    </citation>
    <scope>NUCLEOTIDE SEQUENCE [LARGE SCALE GENOMIC DNA]</scope>
    <source>
        <strain evidence="2">JC2023a</strain>
    </source>
</reference>
<gene>
    <name evidence="2" type="ORF">CesoFtcFv8_003498</name>
</gene>